<feature type="region of interest" description="Disordered" evidence="1">
    <location>
        <begin position="1"/>
        <end position="24"/>
    </location>
</feature>
<proteinExistence type="predicted"/>
<comment type="caution">
    <text evidence="2">The sequence shown here is derived from an EMBL/GenBank/DDBJ whole genome shotgun (WGS) entry which is preliminary data.</text>
</comment>
<dbReference type="SUPFAM" id="SSF54001">
    <property type="entry name" value="Cysteine proteinases"/>
    <property type="match status" value="1"/>
</dbReference>
<reference evidence="2" key="1">
    <citation type="submission" date="2020-05" db="EMBL/GenBank/DDBJ databases">
        <title>Phylogenomic resolution of chytrid fungi.</title>
        <authorList>
            <person name="Stajich J.E."/>
            <person name="Amses K."/>
            <person name="Simmons R."/>
            <person name="Seto K."/>
            <person name="Myers J."/>
            <person name="Bonds A."/>
            <person name="Quandt C.A."/>
            <person name="Barry K."/>
            <person name="Liu P."/>
            <person name="Grigoriev I."/>
            <person name="Longcore J.E."/>
            <person name="James T.Y."/>
        </authorList>
    </citation>
    <scope>NUCLEOTIDE SEQUENCE</scope>
    <source>
        <strain evidence="2">JEL0318</strain>
    </source>
</reference>
<dbReference type="EMBL" id="JADGJD010001566">
    <property type="protein sequence ID" value="KAJ3040327.1"/>
    <property type="molecule type" value="Genomic_DNA"/>
</dbReference>
<feature type="region of interest" description="Disordered" evidence="1">
    <location>
        <begin position="244"/>
        <end position="264"/>
    </location>
</feature>
<sequence length="395" mass="43094">MPNYVDVVDSSDEEKEKSGPPPLPALHAVGTLSNDGSIPELQNHYHQIDLKLVERICTVTFATRNLDDDVRFGIASVAGKEEGVRDAFYCLRHIRNSVGDGGGGGMRKVASGLGVVGAGWEFGSSESGAVDGWGSVSGGLFGAVEGWDERDAGWAAGVGEASLGAGDERKVVEVGAELVHKFVGTGAKVFKHVEHKAAVVPNLLPVTNEDDTSRQIALHGHLNGVAQAVMIFDHVMKKHNKKEARDVARQSKFSDPTKRSKGNQWSACCNEEWNQLTWTQNDEVIDMWKETGDPEESISSRLKLCRGNMCSLKDDTLVDDAVITAYLQLIAQRTSTNSPSVYIADTNLLSDFKRDNYAKVAKYTRKVRCLGYANLLPYLQSNIMTMLPYTEETTS</sequence>
<evidence type="ECO:0000256" key="1">
    <source>
        <dbReference type="SAM" id="MobiDB-lite"/>
    </source>
</evidence>
<organism evidence="2 3">
    <name type="scientific">Rhizophlyctis rosea</name>
    <dbReference type="NCBI Taxonomy" id="64517"/>
    <lineage>
        <taxon>Eukaryota</taxon>
        <taxon>Fungi</taxon>
        <taxon>Fungi incertae sedis</taxon>
        <taxon>Chytridiomycota</taxon>
        <taxon>Chytridiomycota incertae sedis</taxon>
        <taxon>Chytridiomycetes</taxon>
        <taxon>Rhizophlyctidales</taxon>
        <taxon>Rhizophlyctidaceae</taxon>
        <taxon>Rhizophlyctis</taxon>
    </lineage>
</organism>
<keyword evidence="3" id="KW-1185">Reference proteome</keyword>
<dbReference type="InterPro" id="IPR038765">
    <property type="entry name" value="Papain-like_cys_pep_sf"/>
</dbReference>
<protein>
    <submittedName>
        <fullName evidence="2">Uncharacterized protein</fullName>
    </submittedName>
</protein>
<accession>A0AAD5S367</accession>
<evidence type="ECO:0000313" key="2">
    <source>
        <dbReference type="EMBL" id="KAJ3040327.1"/>
    </source>
</evidence>
<evidence type="ECO:0000313" key="3">
    <source>
        <dbReference type="Proteomes" id="UP001212841"/>
    </source>
</evidence>
<dbReference type="Gene3D" id="3.40.395.10">
    <property type="entry name" value="Adenoviral Proteinase, Chain A"/>
    <property type="match status" value="1"/>
</dbReference>
<dbReference type="AlphaFoldDB" id="A0AAD5S367"/>
<dbReference type="Proteomes" id="UP001212841">
    <property type="component" value="Unassembled WGS sequence"/>
</dbReference>
<gene>
    <name evidence="2" type="ORF">HK097_002585</name>
</gene>
<name>A0AAD5S367_9FUNG</name>